<dbReference type="Proteomes" id="UP000176867">
    <property type="component" value="Unassembled WGS sequence"/>
</dbReference>
<dbReference type="Pfam" id="PF00534">
    <property type="entry name" value="Glycos_transf_1"/>
    <property type="match status" value="1"/>
</dbReference>
<evidence type="ECO:0000313" key="3">
    <source>
        <dbReference type="EMBL" id="OGG93605.1"/>
    </source>
</evidence>
<name>A0A1F6G679_9BACT</name>
<dbReference type="PANTHER" id="PTHR45947">
    <property type="entry name" value="SULFOQUINOVOSYL TRANSFERASE SQD2"/>
    <property type="match status" value="1"/>
</dbReference>
<dbReference type="Pfam" id="PF13579">
    <property type="entry name" value="Glyco_trans_4_4"/>
    <property type="match status" value="1"/>
</dbReference>
<evidence type="ECO:0000259" key="1">
    <source>
        <dbReference type="Pfam" id="PF00534"/>
    </source>
</evidence>
<proteinExistence type="predicted"/>
<organism evidence="3 4">
    <name type="scientific">Candidatus Kaiserbacteria bacterium RIFOXYD1_FULL_47_14</name>
    <dbReference type="NCBI Taxonomy" id="1798533"/>
    <lineage>
        <taxon>Bacteria</taxon>
        <taxon>Candidatus Kaiseribacteriota</taxon>
    </lineage>
</organism>
<accession>A0A1F6G679</accession>
<dbReference type="PANTHER" id="PTHR45947:SF3">
    <property type="entry name" value="SULFOQUINOVOSYL TRANSFERASE SQD2"/>
    <property type="match status" value="1"/>
</dbReference>
<dbReference type="Gene3D" id="3.40.50.2000">
    <property type="entry name" value="Glycogen Phosphorylase B"/>
    <property type="match status" value="2"/>
</dbReference>
<dbReference type="InterPro" id="IPR028098">
    <property type="entry name" value="Glyco_trans_4-like_N"/>
</dbReference>
<evidence type="ECO:0008006" key="5">
    <source>
        <dbReference type="Google" id="ProtNLM"/>
    </source>
</evidence>
<dbReference type="SUPFAM" id="SSF53756">
    <property type="entry name" value="UDP-Glycosyltransferase/glycogen phosphorylase"/>
    <property type="match status" value="1"/>
</dbReference>
<gene>
    <name evidence="3" type="ORF">A2609_00380</name>
</gene>
<comment type="caution">
    <text evidence="3">The sequence shown here is derived from an EMBL/GenBank/DDBJ whole genome shotgun (WGS) entry which is preliminary data.</text>
</comment>
<evidence type="ECO:0000313" key="4">
    <source>
        <dbReference type="Proteomes" id="UP000176867"/>
    </source>
</evidence>
<evidence type="ECO:0000259" key="2">
    <source>
        <dbReference type="Pfam" id="PF13579"/>
    </source>
</evidence>
<feature type="domain" description="Glycosyltransferase subfamily 4-like N-terminal" evidence="2">
    <location>
        <begin position="15"/>
        <end position="184"/>
    </location>
</feature>
<reference evidence="3 4" key="1">
    <citation type="journal article" date="2016" name="Nat. Commun.">
        <title>Thousands of microbial genomes shed light on interconnected biogeochemical processes in an aquifer system.</title>
        <authorList>
            <person name="Anantharaman K."/>
            <person name="Brown C.T."/>
            <person name="Hug L.A."/>
            <person name="Sharon I."/>
            <person name="Castelle C.J."/>
            <person name="Probst A.J."/>
            <person name="Thomas B.C."/>
            <person name="Singh A."/>
            <person name="Wilkins M.J."/>
            <person name="Karaoz U."/>
            <person name="Brodie E.L."/>
            <person name="Williams K.H."/>
            <person name="Hubbard S.S."/>
            <person name="Banfield J.F."/>
        </authorList>
    </citation>
    <scope>NUCLEOTIDE SEQUENCE [LARGE SCALE GENOMIC DNA]</scope>
</reference>
<dbReference type="AlphaFoldDB" id="A0A1F6G679"/>
<dbReference type="STRING" id="1798533.A2609_00380"/>
<sequence length="382" mass="42132">MKIVLATPVYPPEIGGPATYTKELAVRLRDTHEIVIVAYASTSEIIPGTTLFIASKRRPLPLRLLKFTIDLFRASHGADVIYVQNALAAGLPAAIVSMVRGIPLVLKFVGDEAWERASQERKTRKRLEEFLASPEGGWQTSFRMMIQRFVLRHANIVTTPSVYLRDAIVRTYGIKKERAVVNYNAAEKNAEASFSATPVPHQIVATARLVEWKGLDGIIRAVAILKKQFPDVRAVIAGDGPEEERLKALARELTVADCVVFPGRVSRAETWHLRKSSEVYVLNSLYEGLPHTVLTSFAARIPTVATDISGTNEAVYHEKSGLLVSVGDDQALADAIARLFNDFELRTRVVAGADKILAEKFSWETHLATLLGFFESVDSPIG</sequence>
<dbReference type="GO" id="GO:0016757">
    <property type="term" value="F:glycosyltransferase activity"/>
    <property type="evidence" value="ECO:0007669"/>
    <property type="project" value="InterPro"/>
</dbReference>
<dbReference type="InterPro" id="IPR050194">
    <property type="entry name" value="Glycosyltransferase_grp1"/>
</dbReference>
<feature type="domain" description="Glycosyl transferase family 1" evidence="1">
    <location>
        <begin position="202"/>
        <end position="353"/>
    </location>
</feature>
<dbReference type="CDD" id="cd03801">
    <property type="entry name" value="GT4_PimA-like"/>
    <property type="match status" value="1"/>
</dbReference>
<protein>
    <recommendedName>
        <fullName evidence="5">Glycosyltransferase subfamily 4-like N-terminal domain-containing protein</fullName>
    </recommendedName>
</protein>
<dbReference type="InterPro" id="IPR001296">
    <property type="entry name" value="Glyco_trans_1"/>
</dbReference>
<dbReference type="EMBL" id="MFMU01000005">
    <property type="protein sequence ID" value="OGG93605.1"/>
    <property type="molecule type" value="Genomic_DNA"/>
</dbReference>